<dbReference type="GO" id="GO:0005524">
    <property type="term" value="F:ATP binding"/>
    <property type="evidence" value="ECO:0007669"/>
    <property type="project" value="InterPro"/>
</dbReference>
<gene>
    <name evidence="3" type="ORF">FUAX_54380</name>
</gene>
<dbReference type="Gene3D" id="3.40.50.300">
    <property type="entry name" value="P-loop containing nucleotide triphosphate hydrolases"/>
    <property type="match status" value="1"/>
</dbReference>
<reference evidence="3 4" key="1">
    <citation type="submission" date="2021-12" db="EMBL/GenBank/DDBJ databases">
        <title>Genome sequencing of bacteria with rrn-lacking chromosome and rrn-plasmid.</title>
        <authorList>
            <person name="Anda M."/>
            <person name="Iwasaki W."/>
        </authorList>
    </citation>
    <scope>NUCLEOTIDE SEQUENCE [LARGE SCALE GENOMIC DNA]</scope>
    <source>
        <strain evidence="3 4">DSM 100852</strain>
        <plasmid evidence="3 4">pFA9</plasmid>
    </source>
</reference>
<feature type="coiled-coil region" evidence="1">
    <location>
        <begin position="313"/>
        <end position="340"/>
    </location>
</feature>
<organism evidence="3 4">
    <name type="scientific">Fulvitalea axinellae</name>
    <dbReference type="NCBI Taxonomy" id="1182444"/>
    <lineage>
        <taxon>Bacteria</taxon>
        <taxon>Pseudomonadati</taxon>
        <taxon>Bacteroidota</taxon>
        <taxon>Cytophagia</taxon>
        <taxon>Cytophagales</taxon>
        <taxon>Persicobacteraceae</taxon>
        <taxon>Fulvitalea</taxon>
    </lineage>
</organism>
<keyword evidence="1" id="KW-0175">Coiled coil</keyword>
<evidence type="ECO:0000313" key="4">
    <source>
        <dbReference type="Proteomes" id="UP001348817"/>
    </source>
</evidence>
<feature type="domain" description="AAA+ ATPase" evidence="2">
    <location>
        <begin position="198"/>
        <end position="511"/>
    </location>
</feature>
<evidence type="ECO:0000259" key="2">
    <source>
        <dbReference type="SMART" id="SM00382"/>
    </source>
</evidence>
<dbReference type="InterPro" id="IPR003593">
    <property type="entry name" value="AAA+_ATPase"/>
</dbReference>
<dbReference type="AlphaFoldDB" id="A0AAU9CVC4"/>
<geneLocation type="plasmid" evidence="3 4">
    <name>pFA9</name>
</geneLocation>
<dbReference type="InterPro" id="IPR052934">
    <property type="entry name" value="Methyl-DNA_Rec/Restrict_Enz"/>
</dbReference>
<dbReference type="InterPro" id="IPR027417">
    <property type="entry name" value="P-loop_NTPase"/>
</dbReference>
<dbReference type="SUPFAM" id="SSF52540">
    <property type="entry name" value="P-loop containing nucleoside triphosphate hydrolases"/>
    <property type="match status" value="1"/>
</dbReference>
<accession>A0AAU9CVC4</accession>
<dbReference type="KEGG" id="fax:FUAX_54380"/>
<dbReference type="REBASE" id="763524">
    <property type="entry name" value="Fax2McrBC2P"/>
</dbReference>
<dbReference type="EMBL" id="AP025323">
    <property type="protein sequence ID" value="BDD13006.1"/>
    <property type="molecule type" value="Genomic_DNA"/>
</dbReference>
<dbReference type="Proteomes" id="UP001348817">
    <property type="component" value="Plasmid pFA9"/>
</dbReference>
<sequence length="709" mass="82106">MSDTLNRRIAIISEEILQYLLDYKTENPDFTFSLRKQDSSRSKEKRLEKGFWFQGSNYIYIGFFKKGDQDRKIQTIGFVLNFDQETGDLINNYIEISFKGGMSPEDTDFHTELAKRLNIEIDPKNFFGKGKYKGLDYLQNLKVFINTTLPTVHELLKKHKLTDQYLISEAEFQKMLVKTNSIRDKFLESVRKMKTSHHPLNQILYGPPGTGKTYNTINKALAIIQNISEKELIRKIKSDLKKANKNDSEEGIERQVRIELKKRFQEYLDNGQIVFTTFHQSMSYEDFVEGIKPSSENGELSYDIEDGIFKTIASKAQAEENNFEATIANLKEELLNTEKMEGLEIPNGQTSFGLTYRGGKVFHVQPQDSSKENPWYPVNIAKIQRLFETGNEEGVYNITYARRIIEYLKDKKGLVSENTKKETPHVLIIDEINRGNIAAIFGELITLIEDDKRLSAPEELTLTLPYSKEPFGVPKNLHIIGTMNTADRSVEALDSALRRRFQFIEMPPRPELLLNEEQTEEIVKLWNDDQYNIKRTDEDWYGKDFREVADALYSKLGITRQIEEMGIDKGERKKWAVSDFGDRLNMDLPLTNFLTTLNKRLEALLDRDHAIGHSYLINLKNLQDFKTALQHKIIPLLQEYFYNDYAKIGLVLGQGFVAKEDSETTFANFDDSEHDIQPHPTYHLANVENMTDEEFKEALIDFGLKIENK</sequence>
<keyword evidence="4" id="KW-1185">Reference proteome</keyword>
<dbReference type="GO" id="GO:0016887">
    <property type="term" value="F:ATP hydrolysis activity"/>
    <property type="evidence" value="ECO:0007669"/>
    <property type="project" value="InterPro"/>
</dbReference>
<dbReference type="PANTHER" id="PTHR37291">
    <property type="entry name" value="5-METHYLCYTOSINE-SPECIFIC RESTRICTION ENZYME B"/>
    <property type="match status" value="1"/>
</dbReference>
<dbReference type="Pfam" id="PF07728">
    <property type="entry name" value="AAA_5"/>
    <property type="match status" value="1"/>
</dbReference>
<proteinExistence type="predicted"/>
<evidence type="ECO:0000256" key="1">
    <source>
        <dbReference type="SAM" id="Coils"/>
    </source>
</evidence>
<name>A0AAU9CVC4_9BACT</name>
<dbReference type="InterPro" id="IPR011704">
    <property type="entry name" value="ATPase_dyneun-rel_AAA"/>
</dbReference>
<protein>
    <recommendedName>
        <fullName evidence="2">AAA+ ATPase domain-containing protein</fullName>
    </recommendedName>
</protein>
<evidence type="ECO:0000313" key="3">
    <source>
        <dbReference type="EMBL" id="BDD13006.1"/>
    </source>
</evidence>
<dbReference type="SMART" id="SM00382">
    <property type="entry name" value="AAA"/>
    <property type="match status" value="1"/>
</dbReference>
<keyword evidence="3" id="KW-0614">Plasmid</keyword>
<dbReference type="RefSeq" id="WP_338396178.1">
    <property type="nucleotide sequence ID" value="NZ_AP025323.1"/>
</dbReference>
<dbReference type="PANTHER" id="PTHR37291:SF1">
    <property type="entry name" value="TYPE IV METHYL-DIRECTED RESTRICTION ENZYME ECOKMCRB SUBUNIT"/>
    <property type="match status" value="1"/>
</dbReference>